<reference evidence="2 4" key="1">
    <citation type="submission" date="2019-01" db="EMBL/GenBank/DDBJ databases">
        <title>Draft genome sequences of three monokaryotic isolates of the white-rot basidiomycete fungus Dichomitus squalens.</title>
        <authorList>
            <consortium name="DOE Joint Genome Institute"/>
            <person name="Lopez S.C."/>
            <person name="Andreopoulos B."/>
            <person name="Pangilinan J."/>
            <person name="Lipzen A."/>
            <person name="Riley R."/>
            <person name="Ahrendt S."/>
            <person name="Ng V."/>
            <person name="Barry K."/>
            <person name="Daum C."/>
            <person name="Grigoriev I.V."/>
            <person name="Hilden K.S."/>
            <person name="Makela M.R."/>
            <person name="de Vries R.P."/>
        </authorList>
    </citation>
    <scope>NUCLEOTIDE SEQUENCE [LARGE SCALE GENOMIC DNA]</scope>
    <source>
        <strain evidence="3 4">CBS 464.89</strain>
        <strain evidence="2">OM18370.1</strain>
    </source>
</reference>
<protein>
    <submittedName>
        <fullName evidence="2">Uncharacterized protein</fullName>
    </submittedName>
</protein>
<sequence length="152" mass="16507">MDGRIGYGVSCARIFAGEIPVVACMGADGTSTRHSLASRDWSVSSTTASNPSTQSASLSCRRERTKGTTSLGILTFDGAHREDDATLAVTFGFKEVDDVFGLSHQRARVARLPWVKEGKVQSVHFPKLLYAECDQLWTPPTGSYARPNLRQA</sequence>
<name>A0A4Q9MG40_9APHY</name>
<gene>
    <name evidence="3" type="ORF">BD310DRAFT_808675</name>
    <name evidence="2" type="ORF">BD311DRAFT_488501</name>
</gene>
<evidence type="ECO:0000313" key="2">
    <source>
        <dbReference type="EMBL" id="TBU25707.1"/>
    </source>
</evidence>
<feature type="compositionally biased region" description="Polar residues" evidence="1">
    <location>
        <begin position="39"/>
        <end position="58"/>
    </location>
</feature>
<dbReference type="AlphaFoldDB" id="A0A4Q9MG40"/>
<dbReference type="Proteomes" id="UP000292957">
    <property type="component" value="Unassembled WGS sequence"/>
</dbReference>
<accession>A0A4Q9MG40</accession>
<dbReference type="Proteomes" id="UP000292082">
    <property type="component" value="Unassembled WGS sequence"/>
</dbReference>
<evidence type="ECO:0000313" key="3">
    <source>
        <dbReference type="EMBL" id="TBU63465.1"/>
    </source>
</evidence>
<feature type="region of interest" description="Disordered" evidence="1">
    <location>
        <begin position="39"/>
        <end position="63"/>
    </location>
</feature>
<organism evidence="2">
    <name type="scientific">Dichomitus squalens</name>
    <dbReference type="NCBI Taxonomy" id="114155"/>
    <lineage>
        <taxon>Eukaryota</taxon>
        <taxon>Fungi</taxon>
        <taxon>Dikarya</taxon>
        <taxon>Basidiomycota</taxon>
        <taxon>Agaricomycotina</taxon>
        <taxon>Agaricomycetes</taxon>
        <taxon>Polyporales</taxon>
        <taxon>Polyporaceae</taxon>
        <taxon>Dichomitus</taxon>
    </lineage>
</organism>
<keyword evidence="4" id="KW-1185">Reference proteome</keyword>
<proteinExistence type="predicted"/>
<dbReference type="EMBL" id="ML145089">
    <property type="protein sequence ID" value="TBU63465.1"/>
    <property type="molecule type" value="Genomic_DNA"/>
</dbReference>
<evidence type="ECO:0000313" key="4">
    <source>
        <dbReference type="Proteomes" id="UP000292082"/>
    </source>
</evidence>
<evidence type="ECO:0000256" key="1">
    <source>
        <dbReference type="SAM" id="MobiDB-lite"/>
    </source>
</evidence>
<dbReference type="EMBL" id="ML143456">
    <property type="protein sequence ID" value="TBU25707.1"/>
    <property type="molecule type" value="Genomic_DNA"/>
</dbReference>